<name>A0A229P487_9BACL</name>
<gene>
    <name evidence="1" type="ORF">CGZ75_08995</name>
</gene>
<proteinExistence type="predicted"/>
<accession>A0A229P487</accession>
<evidence type="ECO:0000313" key="1">
    <source>
        <dbReference type="EMBL" id="OXM16774.1"/>
    </source>
</evidence>
<dbReference type="AlphaFoldDB" id="A0A229P487"/>
<comment type="caution">
    <text evidence="1">The sequence shown here is derived from an EMBL/GenBank/DDBJ whole genome shotgun (WGS) entry which is preliminary data.</text>
</comment>
<organism evidence="1 2">
    <name type="scientific">Paenibacillus herberti</name>
    <dbReference type="NCBI Taxonomy" id="1619309"/>
    <lineage>
        <taxon>Bacteria</taxon>
        <taxon>Bacillati</taxon>
        <taxon>Bacillota</taxon>
        <taxon>Bacilli</taxon>
        <taxon>Bacillales</taxon>
        <taxon>Paenibacillaceae</taxon>
        <taxon>Paenibacillus</taxon>
    </lineage>
</organism>
<dbReference type="RefSeq" id="WP_089523857.1">
    <property type="nucleotide sequence ID" value="NZ_NMUQ01000001.1"/>
</dbReference>
<dbReference type="Proteomes" id="UP000215145">
    <property type="component" value="Unassembled WGS sequence"/>
</dbReference>
<evidence type="ECO:0000313" key="2">
    <source>
        <dbReference type="Proteomes" id="UP000215145"/>
    </source>
</evidence>
<protein>
    <recommendedName>
        <fullName evidence="3">Spore germination protein GerPE</fullName>
    </recommendedName>
</protein>
<dbReference type="InterPro" id="IPR024496">
    <property type="entry name" value="Spore_germ_GerPE"/>
</dbReference>
<dbReference type="Pfam" id="PF10970">
    <property type="entry name" value="GerPE"/>
    <property type="match status" value="1"/>
</dbReference>
<keyword evidence="2" id="KW-1185">Reference proteome</keyword>
<reference evidence="1 2" key="1">
    <citation type="submission" date="2017-07" db="EMBL/GenBank/DDBJ databases">
        <title>Paenibacillus herberti R33 genome sequencing and assembly.</title>
        <authorList>
            <person name="Su W."/>
        </authorList>
    </citation>
    <scope>NUCLEOTIDE SEQUENCE [LARGE SCALE GENOMIC DNA]</scope>
    <source>
        <strain evidence="1 2">R33</strain>
    </source>
</reference>
<dbReference type="EMBL" id="NMUQ01000001">
    <property type="protein sequence ID" value="OXM16774.1"/>
    <property type="molecule type" value="Genomic_DNA"/>
</dbReference>
<evidence type="ECO:0008006" key="3">
    <source>
        <dbReference type="Google" id="ProtNLM"/>
    </source>
</evidence>
<sequence>MIDSDTSIRTSYIGSVEMITVGLSSVIQFGDTGTINAKSTGIAVQRQLDHRVGGEVDFSGYSLFSMPFNPMPEESLDEADVRTIRSNPVPAIQLGSLYVITCSSSSILLGGSAVEVNLESRLKHFRQYAYSLQSTPTPSTDVSEIIQNADARGSNLNAGSD</sequence>
<dbReference type="OrthoDB" id="2599887at2"/>